<dbReference type="Proteomes" id="UP000076490">
    <property type="component" value="Unassembled WGS sequence"/>
</dbReference>
<comment type="caution">
    <text evidence="3">The sequence shown here is derived from an EMBL/GenBank/DDBJ whole genome shotgun (WGS) entry which is preliminary data.</text>
</comment>
<dbReference type="PANTHER" id="PTHR34406">
    <property type="entry name" value="PROTEIN YCEI"/>
    <property type="match status" value="1"/>
</dbReference>
<gene>
    <name evidence="3" type="ORF">AV656_12075</name>
</gene>
<reference evidence="3 4" key="1">
    <citation type="submission" date="2016-01" db="EMBL/GenBank/DDBJ databases">
        <title>Whole genome sequencing of Bhargavaea cecembensis T14.</title>
        <authorList>
            <person name="Hong K.W."/>
        </authorList>
    </citation>
    <scope>NUCLEOTIDE SEQUENCE [LARGE SCALE GENOMIC DNA]</scope>
    <source>
        <strain evidence="3 4">T14</strain>
    </source>
</reference>
<dbReference type="Pfam" id="PF04264">
    <property type="entry name" value="YceI"/>
    <property type="match status" value="1"/>
</dbReference>
<dbReference type="AlphaFoldDB" id="A0A165GQQ6"/>
<protein>
    <recommendedName>
        <fullName evidence="2">Lipid/polyisoprenoid-binding YceI-like domain-containing protein</fullName>
    </recommendedName>
</protein>
<dbReference type="EMBL" id="LQNT01000011">
    <property type="protein sequence ID" value="KZE37299.1"/>
    <property type="molecule type" value="Genomic_DNA"/>
</dbReference>
<dbReference type="RefSeq" id="WP_063182416.1">
    <property type="nucleotide sequence ID" value="NZ_LQNT01000011.1"/>
</dbReference>
<evidence type="ECO:0000259" key="2">
    <source>
        <dbReference type="SMART" id="SM00867"/>
    </source>
</evidence>
<organism evidence="3 4">
    <name type="scientific">Bhargavaea cecembensis</name>
    <dbReference type="NCBI Taxonomy" id="394098"/>
    <lineage>
        <taxon>Bacteria</taxon>
        <taxon>Bacillati</taxon>
        <taxon>Bacillota</taxon>
        <taxon>Bacilli</taxon>
        <taxon>Bacillales</taxon>
        <taxon>Caryophanaceae</taxon>
        <taxon>Bhargavaea</taxon>
    </lineage>
</organism>
<sequence>MTNWTIDTAHSNISFSVKHMMVSKVRGSFGDYSAVIHATDLTDLSGAGVEFTIRTASIDTGNEDRDNHLRSADFFDAETFPEIKFRSTHIEKDGDDYKITGDMTIKDVTKPVTFNAEYNGKGTNPWGVDVYAFEAESKLYREDFGLTWNAALETGGVLVGKEIKINLDLQINPASAE</sequence>
<dbReference type="SUPFAM" id="SSF101874">
    <property type="entry name" value="YceI-like"/>
    <property type="match status" value="1"/>
</dbReference>
<dbReference type="PANTHER" id="PTHR34406:SF1">
    <property type="entry name" value="PROTEIN YCEI"/>
    <property type="match status" value="1"/>
</dbReference>
<comment type="similarity">
    <text evidence="1">Belongs to the UPF0312 family.</text>
</comment>
<dbReference type="InterPro" id="IPR007372">
    <property type="entry name" value="Lipid/polyisoprenoid-bd_YceI"/>
</dbReference>
<dbReference type="SMART" id="SM00867">
    <property type="entry name" value="YceI"/>
    <property type="match status" value="1"/>
</dbReference>
<name>A0A165GQQ6_9BACL</name>
<proteinExistence type="inferred from homology"/>
<evidence type="ECO:0000256" key="1">
    <source>
        <dbReference type="ARBA" id="ARBA00008812"/>
    </source>
</evidence>
<evidence type="ECO:0000313" key="3">
    <source>
        <dbReference type="EMBL" id="KZE37299.1"/>
    </source>
</evidence>
<dbReference type="OrthoDB" id="9811006at2"/>
<feature type="domain" description="Lipid/polyisoprenoid-binding YceI-like" evidence="2">
    <location>
        <begin position="3"/>
        <end position="172"/>
    </location>
</feature>
<evidence type="ECO:0000313" key="4">
    <source>
        <dbReference type="Proteomes" id="UP000076490"/>
    </source>
</evidence>
<dbReference type="InterPro" id="IPR036761">
    <property type="entry name" value="TTHA0802/YceI-like_sf"/>
</dbReference>
<accession>A0A165GQQ6</accession>
<dbReference type="Gene3D" id="2.40.128.110">
    <property type="entry name" value="Lipid/polyisoprenoid-binding, YceI-like"/>
    <property type="match status" value="1"/>
</dbReference>